<dbReference type="InterPro" id="IPR016032">
    <property type="entry name" value="Sig_transdc_resp-reg_C-effctor"/>
</dbReference>
<name>A0A6S6SWB0_9BACT</name>
<evidence type="ECO:0000256" key="1">
    <source>
        <dbReference type="ARBA" id="ARBA00022553"/>
    </source>
</evidence>
<keyword evidence="4 7" id="KW-0238">DNA-binding</keyword>
<dbReference type="GO" id="GO:0005829">
    <property type="term" value="C:cytosol"/>
    <property type="evidence" value="ECO:0007669"/>
    <property type="project" value="TreeGrafter"/>
</dbReference>
<keyword evidence="1 6" id="KW-0597">Phosphoprotein</keyword>
<dbReference type="GO" id="GO:0000976">
    <property type="term" value="F:transcription cis-regulatory region binding"/>
    <property type="evidence" value="ECO:0007669"/>
    <property type="project" value="TreeGrafter"/>
</dbReference>
<dbReference type="Gene3D" id="1.10.10.10">
    <property type="entry name" value="Winged helix-like DNA-binding domain superfamily/Winged helix DNA-binding domain"/>
    <property type="match status" value="1"/>
</dbReference>
<keyword evidence="3" id="KW-0805">Transcription regulation</keyword>
<keyword evidence="2" id="KW-0902">Two-component regulatory system</keyword>
<feature type="domain" description="OmpR/PhoB-type" evidence="9">
    <location>
        <begin position="123"/>
        <end position="219"/>
    </location>
</feature>
<dbReference type="CDD" id="cd00383">
    <property type="entry name" value="trans_reg_C"/>
    <property type="match status" value="1"/>
</dbReference>
<evidence type="ECO:0000256" key="2">
    <source>
        <dbReference type="ARBA" id="ARBA00023012"/>
    </source>
</evidence>
<dbReference type="SUPFAM" id="SSF46894">
    <property type="entry name" value="C-terminal effector domain of the bipartite response regulators"/>
    <property type="match status" value="1"/>
</dbReference>
<evidence type="ECO:0000256" key="4">
    <source>
        <dbReference type="ARBA" id="ARBA00023125"/>
    </source>
</evidence>
<dbReference type="SMART" id="SM00862">
    <property type="entry name" value="Trans_reg_C"/>
    <property type="match status" value="1"/>
</dbReference>
<dbReference type="GO" id="GO:0032993">
    <property type="term" value="C:protein-DNA complex"/>
    <property type="evidence" value="ECO:0007669"/>
    <property type="project" value="TreeGrafter"/>
</dbReference>
<dbReference type="InterPro" id="IPR011006">
    <property type="entry name" value="CheY-like_superfamily"/>
</dbReference>
<feature type="domain" description="Response regulatory" evidence="8">
    <location>
        <begin position="2"/>
        <end position="115"/>
    </location>
</feature>
<dbReference type="InterPro" id="IPR001867">
    <property type="entry name" value="OmpR/PhoB-type_DNA-bd"/>
</dbReference>
<dbReference type="EMBL" id="CACVAX010000038">
    <property type="protein sequence ID" value="CAA6812840.1"/>
    <property type="molecule type" value="Genomic_DNA"/>
</dbReference>
<evidence type="ECO:0000256" key="6">
    <source>
        <dbReference type="PROSITE-ProRule" id="PRU00169"/>
    </source>
</evidence>
<dbReference type="GO" id="GO:0006355">
    <property type="term" value="P:regulation of DNA-templated transcription"/>
    <property type="evidence" value="ECO:0007669"/>
    <property type="project" value="InterPro"/>
</dbReference>
<dbReference type="PANTHER" id="PTHR48111">
    <property type="entry name" value="REGULATOR OF RPOS"/>
    <property type="match status" value="1"/>
</dbReference>
<dbReference type="SMART" id="SM00448">
    <property type="entry name" value="REC"/>
    <property type="match status" value="1"/>
</dbReference>
<evidence type="ECO:0000313" key="10">
    <source>
        <dbReference type="EMBL" id="CAA6812840.1"/>
    </source>
</evidence>
<evidence type="ECO:0000256" key="7">
    <source>
        <dbReference type="PROSITE-ProRule" id="PRU01091"/>
    </source>
</evidence>
<keyword evidence="5" id="KW-0804">Transcription</keyword>
<dbReference type="AlphaFoldDB" id="A0A6S6SWB0"/>
<dbReference type="PANTHER" id="PTHR48111:SF21">
    <property type="entry name" value="DNA-BINDING DUAL MASTER TRANSCRIPTIONAL REGULATOR RPAA"/>
    <property type="match status" value="1"/>
</dbReference>
<dbReference type="GO" id="GO:0000156">
    <property type="term" value="F:phosphorelay response regulator activity"/>
    <property type="evidence" value="ECO:0007669"/>
    <property type="project" value="TreeGrafter"/>
</dbReference>
<dbReference type="SUPFAM" id="SSF52172">
    <property type="entry name" value="CheY-like"/>
    <property type="match status" value="1"/>
</dbReference>
<dbReference type="Gene3D" id="3.40.50.2300">
    <property type="match status" value="1"/>
</dbReference>
<dbReference type="InterPro" id="IPR001789">
    <property type="entry name" value="Sig_transdc_resp-reg_receiver"/>
</dbReference>
<proteinExistence type="predicted"/>
<sequence>MKILLLEDDPLLSKILTKHLSLTYEVTPVYDGHTALEKVENEKFNLLILDSNVPGLTGLDLIKELRSYNDTTPIIMITAYQDTLHLKKAFTHGCNDYIKKPFELDELDMRIDNITRTFNIEQNQLIDVGNEILFDALNNQVISKEEKTFSLAKKESELLNYLATNRSRTISKEELTQNLWTYETMPSDATLRVYIRNLRALIGKDSIETIRGMGYRLVS</sequence>
<gene>
    <name evidence="10" type="ORF">HELGO_WM5895</name>
</gene>
<dbReference type="PROSITE" id="PS50110">
    <property type="entry name" value="RESPONSE_REGULATORY"/>
    <property type="match status" value="1"/>
</dbReference>
<dbReference type="PROSITE" id="PS51755">
    <property type="entry name" value="OMPR_PHOB"/>
    <property type="match status" value="1"/>
</dbReference>
<feature type="DNA-binding region" description="OmpR/PhoB-type" evidence="7">
    <location>
        <begin position="123"/>
        <end position="219"/>
    </location>
</feature>
<dbReference type="Pfam" id="PF00486">
    <property type="entry name" value="Trans_reg_C"/>
    <property type="match status" value="1"/>
</dbReference>
<organism evidence="10">
    <name type="scientific">uncultured Sulfurovum sp</name>
    <dbReference type="NCBI Taxonomy" id="269237"/>
    <lineage>
        <taxon>Bacteria</taxon>
        <taxon>Pseudomonadati</taxon>
        <taxon>Campylobacterota</taxon>
        <taxon>Epsilonproteobacteria</taxon>
        <taxon>Campylobacterales</taxon>
        <taxon>Sulfurovaceae</taxon>
        <taxon>Sulfurovum</taxon>
        <taxon>environmental samples</taxon>
    </lineage>
</organism>
<evidence type="ECO:0000256" key="3">
    <source>
        <dbReference type="ARBA" id="ARBA00023015"/>
    </source>
</evidence>
<evidence type="ECO:0000256" key="5">
    <source>
        <dbReference type="ARBA" id="ARBA00023163"/>
    </source>
</evidence>
<dbReference type="InterPro" id="IPR039420">
    <property type="entry name" value="WalR-like"/>
</dbReference>
<evidence type="ECO:0000259" key="9">
    <source>
        <dbReference type="PROSITE" id="PS51755"/>
    </source>
</evidence>
<accession>A0A6S6SWB0</accession>
<feature type="modified residue" description="4-aspartylphosphate" evidence="6">
    <location>
        <position position="50"/>
    </location>
</feature>
<dbReference type="InterPro" id="IPR036388">
    <property type="entry name" value="WH-like_DNA-bd_sf"/>
</dbReference>
<dbReference type="Pfam" id="PF00072">
    <property type="entry name" value="Response_reg"/>
    <property type="match status" value="1"/>
</dbReference>
<evidence type="ECO:0008006" key="11">
    <source>
        <dbReference type="Google" id="ProtNLM"/>
    </source>
</evidence>
<reference evidence="10" key="1">
    <citation type="submission" date="2020-01" db="EMBL/GenBank/DDBJ databases">
        <authorList>
            <person name="Meier V. D."/>
            <person name="Meier V D."/>
        </authorList>
    </citation>
    <scope>NUCLEOTIDE SEQUENCE</scope>
    <source>
        <strain evidence="10">HLG_WM_MAG_04</strain>
    </source>
</reference>
<protein>
    <recommendedName>
        <fullName evidence="11">Two-component system response regulator DccR</fullName>
    </recommendedName>
</protein>
<evidence type="ECO:0000259" key="8">
    <source>
        <dbReference type="PROSITE" id="PS50110"/>
    </source>
</evidence>